<accession>A0ABV8PTW2</accession>
<feature type="transmembrane region" description="Helical" evidence="8">
    <location>
        <begin position="104"/>
        <end position="125"/>
    </location>
</feature>
<evidence type="ECO:0000313" key="10">
    <source>
        <dbReference type="EMBL" id="MFC4231333.1"/>
    </source>
</evidence>
<sequence length="417" mass="44919">MSTKQSGQNKLHLILILGLLAAIGPFSIDMYLPAFPDIAKTLNTSVSSVMLSLSSFFIGISVGQLIYGPLLERFGRKKPLYVGLTIYAIASLACATTLSVNGLIVYRLFQALGGCVGMVASRAMVRDLFDVKDNAKVFSTLMLVIAVSPIVAPTLGGYLTAYLGWRYIFGVLITIISIILAGVYFLLPESKQPDTSFSLKPAAIFNSFATIIKNPQFIIYTLTGSLTAAALYAYISGSPYVFMVLFKVSEKHYGWIFAIIAAGLIGASQFNSLLLKKYKSEQVMRCGIYIQSTIGIILVVLSVLNIQELYITIALIFAFLGCQGCIFPNASALSMAPFGHNAGSASALMGFLQMSIGALMSALVSVFQNGTSLPMTGIMAFCTLSAATLYTFGSKRITNNTTKEMVEEEEIEMVSTL</sequence>
<evidence type="ECO:0000256" key="3">
    <source>
        <dbReference type="ARBA" id="ARBA00022448"/>
    </source>
</evidence>
<feature type="transmembrane region" description="Helical" evidence="8">
    <location>
        <begin position="137"/>
        <end position="161"/>
    </location>
</feature>
<dbReference type="NCBIfam" id="TIGR00710">
    <property type="entry name" value="efflux_Bcr_CflA"/>
    <property type="match status" value="1"/>
</dbReference>
<feature type="transmembrane region" description="Helical" evidence="8">
    <location>
        <begin position="217"/>
        <end position="235"/>
    </location>
</feature>
<gene>
    <name evidence="10" type="ORF">ACFOW1_05490</name>
</gene>
<protein>
    <submittedName>
        <fullName evidence="10">Multidrug effflux MFS transporter</fullName>
    </submittedName>
</protein>
<feature type="transmembrane region" description="Helical" evidence="8">
    <location>
        <begin position="167"/>
        <end position="187"/>
    </location>
</feature>
<feature type="transmembrane region" description="Helical" evidence="8">
    <location>
        <begin position="46"/>
        <end position="67"/>
    </location>
</feature>
<evidence type="ECO:0000313" key="11">
    <source>
        <dbReference type="Proteomes" id="UP001595906"/>
    </source>
</evidence>
<dbReference type="PANTHER" id="PTHR23502:SF132">
    <property type="entry name" value="POLYAMINE TRANSPORTER 2-RELATED"/>
    <property type="match status" value="1"/>
</dbReference>
<dbReference type="Pfam" id="PF07690">
    <property type="entry name" value="MFS_1"/>
    <property type="match status" value="1"/>
</dbReference>
<keyword evidence="7 8" id="KW-0472">Membrane</keyword>
<dbReference type="CDD" id="cd17320">
    <property type="entry name" value="MFS_MdfA_MDR_like"/>
    <property type="match status" value="1"/>
</dbReference>
<feature type="transmembrane region" description="Helical" evidence="8">
    <location>
        <begin position="310"/>
        <end position="333"/>
    </location>
</feature>
<feature type="domain" description="Major facilitator superfamily (MFS) profile" evidence="9">
    <location>
        <begin position="13"/>
        <end position="397"/>
    </location>
</feature>
<keyword evidence="6 8" id="KW-1133">Transmembrane helix</keyword>
<feature type="transmembrane region" description="Helical" evidence="8">
    <location>
        <begin position="286"/>
        <end position="304"/>
    </location>
</feature>
<dbReference type="InterPro" id="IPR004812">
    <property type="entry name" value="Efflux_drug-R_Bcr/CmlA"/>
</dbReference>
<keyword evidence="4" id="KW-1003">Cell membrane</keyword>
<keyword evidence="3" id="KW-0813">Transport</keyword>
<keyword evidence="5 8" id="KW-0812">Transmembrane</keyword>
<evidence type="ECO:0000256" key="2">
    <source>
        <dbReference type="ARBA" id="ARBA00006236"/>
    </source>
</evidence>
<feature type="transmembrane region" description="Helical" evidence="8">
    <location>
        <begin position="79"/>
        <end position="98"/>
    </location>
</feature>
<proteinExistence type="inferred from homology"/>
<keyword evidence="11" id="KW-1185">Reference proteome</keyword>
<feature type="transmembrane region" description="Helical" evidence="8">
    <location>
        <begin position="12"/>
        <end position="34"/>
    </location>
</feature>
<comment type="subcellular location">
    <subcellularLocation>
        <location evidence="1">Cell membrane</location>
        <topology evidence="1">Multi-pass membrane protein</topology>
    </subcellularLocation>
</comment>
<evidence type="ECO:0000256" key="1">
    <source>
        <dbReference type="ARBA" id="ARBA00004651"/>
    </source>
</evidence>
<evidence type="ECO:0000256" key="5">
    <source>
        <dbReference type="ARBA" id="ARBA00022692"/>
    </source>
</evidence>
<evidence type="ECO:0000256" key="7">
    <source>
        <dbReference type="ARBA" id="ARBA00023136"/>
    </source>
</evidence>
<evidence type="ECO:0000256" key="4">
    <source>
        <dbReference type="ARBA" id="ARBA00022475"/>
    </source>
</evidence>
<evidence type="ECO:0000256" key="8">
    <source>
        <dbReference type="SAM" id="Phobius"/>
    </source>
</evidence>
<name>A0ABV8PTW2_9BACT</name>
<dbReference type="Proteomes" id="UP001595906">
    <property type="component" value="Unassembled WGS sequence"/>
</dbReference>
<dbReference type="InterPro" id="IPR036259">
    <property type="entry name" value="MFS_trans_sf"/>
</dbReference>
<dbReference type="InterPro" id="IPR011701">
    <property type="entry name" value="MFS"/>
</dbReference>
<dbReference type="SUPFAM" id="SSF103473">
    <property type="entry name" value="MFS general substrate transporter"/>
    <property type="match status" value="1"/>
</dbReference>
<evidence type="ECO:0000256" key="6">
    <source>
        <dbReference type="ARBA" id="ARBA00022989"/>
    </source>
</evidence>
<reference evidence="11" key="1">
    <citation type="journal article" date="2019" name="Int. J. Syst. Evol. Microbiol.">
        <title>The Global Catalogue of Microorganisms (GCM) 10K type strain sequencing project: providing services to taxonomists for standard genome sequencing and annotation.</title>
        <authorList>
            <consortium name="The Broad Institute Genomics Platform"/>
            <consortium name="The Broad Institute Genome Sequencing Center for Infectious Disease"/>
            <person name="Wu L."/>
            <person name="Ma J."/>
        </authorList>
    </citation>
    <scope>NUCLEOTIDE SEQUENCE [LARGE SCALE GENOMIC DNA]</scope>
    <source>
        <strain evidence="11">CECT 8010</strain>
    </source>
</reference>
<dbReference type="PANTHER" id="PTHR23502">
    <property type="entry name" value="MAJOR FACILITATOR SUPERFAMILY"/>
    <property type="match status" value="1"/>
</dbReference>
<comment type="caution">
    <text evidence="10">The sequence shown here is derived from an EMBL/GenBank/DDBJ whole genome shotgun (WGS) entry which is preliminary data.</text>
</comment>
<dbReference type="RefSeq" id="WP_379012739.1">
    <property type="nucleotide sequence ID" value="NZ_JBHSDC010000003.1"/>
</dbReference>
<organism evidence="10 11">
    <name type="scientific">Parasediminibacterium paludis</name>
    <dbReference type="NCBI Taxonomy" id="908966"/>
    <lineage>
        <taxon>Bacteria</taxon>
        <taxon>Pseudomonadati</taxon>
        <taxon>Bacteroidota</taxon>
        <taxon>Chitinophagia</taxon>
        <taxon>Chitinophagales</taxon>
        <taxon>Chitinophagaceae</taxon>
        <taxon>Parasediminibacterium</taxon>
    </lineage>
</organism>
<dbReference type="InterPro" id="IPR020846">
    <property type="entry name" value="MFS_dom"/>
</dbReference>
<comment type="similarity">
    <text evidence="2">Belongs to the major facilitator superfamily. Bcr/CmlA family.</text>
</comment>
<feature type="transmembrane region" description="Helical" evidence="8">
    <location>
        <begin position="255"/>
        <end position="274"/>
    </location>
</feature>
<dbReference type="Gene3D" id="1.20.1720.10">
    <property type="entry name" value="Multidrug resistance protein D"/>
    <property type="match status" value="1"/>
</dbReference>
<dbReference type="PROSITE" id="PS50850">
    <property type="entry name" value="MFS"/>
    <property type="match status" value="1"/>
</dbReference>
<feature type="transmembrane region" description="Helical" evidence="8">
    <location>
        <begin position="373"/>
        <end position="393"/>
    </location>
</feature>
<feature type="transmembrane region" description="Helical" evidence="8">
    <location>
        <begin position="345"/>
        <end position="367"/>
    </location>
</feature>
<evidence type="ECO:0000259" key="9">
    <source>
        <dbReference type="PROSITE" id="PS50850"/>
    </source>
</evidence>
<dbReference type="EMBL" id="JBHSDC010000003">
    <property type="protein sequence ID" value="MFC4231333.1"/>
    <property type="molecule type" value="Genomic_DNA"/>
</dbReference>